<evidence type="ECO:0000256" key="3">
    <source>
        <dbReference type="ARBA" id="ARBA00023125"/>
    </source>
</evidence>
<evidence type="ECO:0000313" key="8">
    <source>
        <dbReference type="Proteomes" id="UP001500603"/>
    </source>
</evidence>
<dbReference type="RefSeq" id="WP_345497402.1">
    <property type="nucleotide sequence ID" value="NZ_BAABJM010000004.1"/>
</dbReference>
<keyword evidence="2" id="KW-0805">Transcription regulation</keyword>
<dbReference type="InterPro" id="IPR036388">
    <property type="entry name" value="WH-like_DNA-bd_sf"/>
</dbReference>
<reference evidence="8" key="1">
    <citation type="journal article" date="2019" name="Int. J. Syst. Evol. Microbiol.">
        <title>The Global Catalogue of Microorganisms (GCM) 10K type strain sequencing project: providing services to taxonomists for standard genome sequencing and annotation.</title>
        <authorList>
            <consortium name="The Broad Institute Genomics Platform"/>
            <consortium name="The Broad Institute Genome Sequencing Center for Infectious Disease"/>
            <person name="Wu L."/>
            <person name="Ma J."/>
        </authorList>
    </citation>
    <scope>NUCLEOTIDE SEQUENCE [LARGE SCALE GENOMIC DNA]</scope>
    <source>
        <strain evidence="8">JCM 18298</strain>
    </source>
</reference>
<accession>A0ABP9KNZ2</accession>
<dbReference type="CDD" id="cd05466">
    <property type="entry name" value="PBP2_LTTR_substrate"/>
    <property type="match status" value="1"/>
</dbReference>
<dbReference type="SUPFAM" id="SSF46785">
    <property type="entry name" value="Winged helix' DNA-binding domain"/>
    <property type="match status" value="1"/>
</dbReference>
<comment type="similarity">
    <text evidence="1">Belongs to the LysR transcriptional regulatory family.</text>
</comment>
<evidence type="ECO:0000256" key="1">
    <source>
        <dbReference type="ARBA" id="ARBA00009437"/>
    </source>
</evidence>
<dbReference type="Gene3D" id="3.40.190.290">
    <property type="match status" value="1"/>
</dbReference>
<dbReference type="Gene3D" id="1.10.10.10">
    <property type="entry name" value="Winged helix-like DNA-binding domain superfamily/Winged helix DNA-binding domain"/>
    <property type="match status" value="1"/>
</dbReference>
<comment type="caution">
    <text evidence="7">The sequence shown here is derived from an EMBL/GenBank/DDBJ whole genome shotgun (WGS) entry which is preliminary data.</text>
</comment>
<gene>
    <name evidence="7" type="ORF">GCM10023318_43320</name>
</gene>
<proteinExistence type="inferred from homology"/>
<evidence type="ECO:0000256" key="2">
    <source>
        <dbReference type="ARBA" id="ARBA00023015"/>
    </source>
</evidence>
<keyword evidence="5" id="KW-0804">Transcription</keyword>
<dbReference type="EMBL" id="BAABJM010000004">
    <property type="protein sequence ID" value="GAA5061108.1"/>
    <property type="molecule type" value="Genomic_DNA"/>
</dbReference>
<dbReference type="InterPro" id="IPR005119">
    <property type="entry name" value="LysR_subst-bd"/>
</dbReference>
<sequence length="303" mass="32787">MELQQLRYFVTVSEQGSISAAATLLRASQTTISESLQALERNVGTPLFFRLGSGMSLTSAGYALLSTARRVTRMAAATPWKIRRGEDTMPDRLTVCLIDSTASGAGVRCIARFLRAHPRASVVTKRAPDPTEAADLVHRGVADVAFVVVTPGAARTNELDSLHIDTETVLAVYPPGSTVSAEAVSLAALTEQPLVLTSAESDVYPALAEHFSLLRSPQRVPVRASRREDRLGLVAAGLGASLVTDRDRVRAEHVGAVVRPLRPVLDRDVLLLWEKDRETGVVQEFVDLCRAEAQMWREAASHA</sequence>
<dbReference type="InterPro" id="IPR000847">
    <property type="entry name" value="LysR_HTH_N"/>
</dbReference>
<keyword evidence="4" id="KW-0010">Activator</keyword>
<dbReference type="PROSITE" id="PS50931">
    <property type="entry name" value="HTH_LYSR"/>
    <property type="match status" value="1"/>
</dbReference>
<dbReference type="Pfam" id="PF03466">
    <property type="entry name" value="LysR_substrate"/>
    <property type="match status" value="1"/>
</dbReference>
<dbReference type="PRINTS" id="PR00039">
    <property type="entry name" value="HTHLYSR"/>
</dbReference>
<name>A0ABP9KNZ2_9NOCA</name>
<protein>
    <submittedName>
        <fullName evidence="7">LysR family transcriptional regulator</fullName>
    </submittedName>
</protein>
<feature type="domain" description="HTH lysR-type" evidence="6">
    <location>
        <begin position="1"/>
        <end position="58"/>
    </location>
</feature>
<organism evidence="7 8">
    <name type="scientific">Nocardia callitridis</name>
    <dbReference type="NCBI Taxonomy" id="648753"/>
    <lineage>
        <taxon>Bacteria</taxon>
        <taxon>Bacillati</taxon>
        <taxon>Actinomycetota</taxon>
        <taxon>Actinomycetes</taxon>
        <taxon>Mycobacteriales</taxon>
        <taxon>Nocardiaceae</taxon>
        <taxon>Nocardia</taxon>
    </lineage>
</organism>
<dbReference type="PANTHER" id="PTHR30346:SF28">
    <property type="entry name" value="HTH-TYPE TRANSCRIPTIONAL REGULATOR CYNR"/>
    <property type="match status" value="1"/>
</dbReference>
<dbReference type="SUPFAM" id="SSF53850">
    <property type="entry name" value="Periplasmic binding protein-like II"/>
    <property type="match status" value="1"/>
</dbReference>
<evidence type="ECO:0000313" key="7">
    <source>
        <dbReference type="EMBL" id="GAA5061108.1"/>
    </source>
</evidence>
<dbReference type="InterPro" id="IPR036390">
    <property type="entry name" value="WH_DNA-bd_sf"/>
</dbReference>
<dbReference type="PANTHER" id="PTHR30346">
    <property type="entry name" value="TRANSCRIPTIONAL DUAL REGULATOR HCAR-RELATED"/>
    <property type="match status" value="1"/>
</dbReference>
<dbReference type="Proteomes" id="UP001500603">
    <property type="component" value="Unassembled WGS sequence"/>
</dbReference>
<evidence type="ECO:0000256" key="4">
    <source>
        <dbReference type="ARBA" id="ARBA00023159"/>
    </source>
</evidence>
<evidence type="ECO:0000259" key="6">
    <source>
        <dbReference type="PROSITE" id="PS50931"/>
    </source>
</evidence>
<dbReference type="Pfam" id="PF00126">
    <property type="entry name" value="HTH_1"/>
    <property type="match status" value="1"/>
</dbReference>
<keyword evidence="8" id="KW-1185">Reference proteome</keyword>
<keyword evidence="3" id="KW-0238">DNA-binding</keyword>
<evidence type="ECO:0000256" key="5">
    <source>
        <dbReference type="ARBA" id="ARBA00023163"/>
    </source>
</evidence>